<dbReference type="Proteomes" id="UP000219331">
    <property type="component" value="Unassembled WGS sequence"/>
</dbReference>
<keyword evidence="2" id="KW-1185">Reference proteome</keyword>
<dbReference type="STRING" id="538381.GCA_001696535_01269"/>
<dbReference type="OrthoDB" id="7247356at2"/>
<dbReference type="RefSeq" id="WP_097173618.1">
    <property type="nucleotide sequence ID" value="NZ_OBML01000001.1"/>
</dbReference>
<reference evidence="1 2" key="1">
    <citation type="submission" date="2017-08" db="EMBL/GenBank/DDBJ databases">
        <authorList>
            <person name="de Groot N.N."/>
        </authorList>
    </citation>
    <scope>NUCLEOTIDE SEQUENCE [LARGE SCALE GENOMIC DNA]</scope>
    <source>
        <strain evidence="1 2">USBA 352</strain>
    </source>
</reference>
<proteinExistence type="predicted"/>
<dbReference type="SUPFAM" id="SSF53474">
    <property type="entry name" value="alpha/beta-Hydrolases"/>
    <property type="match status" value="1"/>
</dbReference>
<dbReference type="InterPro" id="IPR029058">
    <property type="entry name" value="AB_hydrolase_fold"/>
</dbReference>
<protein>
    <recommendedName>
        <fullName evidence="3">Alpha/beta hydrolase</fullName>
    </recommendedName>
</protein>
<dbReference type="EMBL" id="OBML01000001">
    <property type="protein sequence ID" value="SOB89279.1"/>
    <property type="molecule type" value="Genomic_DNA"/>
</dbReference>
<accession>A0A285R6B8</accession>
<dbReference type="AlphaFoldDB" id="A0A285R6B8"/>
<evidence type="ECO:0000313" key="1">
    <source>
        <dbReference type="EMBL" id="SOB89279.1"/>
    </source>
</evidence>
<organism evidence="1 2">
    <name type="scientific">Stappia indica</name>
    <dbReference type="NCBI Taxonomy" id="538381"/>
    <lineage>
        <taxon>Bacteria</taxon>
        <taxon>Pseudomonadati</taxon>
        <taxon>Pseudomonadota</taxon>
        <taxon>Alphaproteobacteria</taxon>
        <taxon>Hyphomicrobiales</taxon>
        <taxon>Stappiaceae</taxon>
        <taxon>Stappia</taxon>
    </lineage>
</organism>
<sequence length="214" mass="24345">MKQIFSSPAYTVTEHIPAEAHEDVVMVTLANRMPEDGPRRPFAHHILAPLGYRTLNLVPASNDWYQSEGIEEALDFIRERSRGEHTIGFAASMGAFGLVNYADLLGLDAALAFSPQYALERRLVPFETRCEDDAIRMGPFPRHRIPVRPQPEKLVIYYDNEYDLDTRQVDLIARHLDFTRVPCPGTVHNVLGTWYRQRQMQDKVREAIGAVSPA</sequence>
<name>A0A285R6B8_9HYPH</name>
<evidence type="ECO:0000313" key="2">
    <source>
        <dbReference type="Proteomes" id="UP000219331"/>
    </source>
</evidence>
<gene>
    <name evidence="1" type="ORF">SAMN05421512_101188</name>
</gene>
<evidence type="ECO:0008006" key="3">
    <source>
        <dbReference type="Google" id="ProtNLM"/>
    </source>
</evidence>